<evidence type="ECO:0000256" key="3">
    <source>
        <dbReference type="ARBA" id="ARBA00022679"/>
    </source>
</evidence>
<evidence type="ECO:0000256" key="5">
    <source>
        <dbReference type="ARBA" id="ARBA00022989"/>
    </source>
</evidence>
<keyword evidence="10" id="KW-1185">Reference proteome</keyword>
<dbReference type="AlphaFoldDB" id="A0AAV1HSI7"/>
<evidence type="ECO:0000256" key="4">
    <source>
        <dbReference type="ARBA" id="ARBA00022692"/>
    </source>
</evidence>
<protein>
    <recommendedName>
        <fullName evidence="8">Glycosyltransferase 61 catalytic domain-containing protein</fullName>
    </recommendedName>
</protein>
<dbReference type="Proteomes" id="UP001314263">
    <property type="component" value="Unassembled WGS sequence"/>
</dbReference>
<gene>
    <name evidence="9" type="ORF">CVIRNUC_000236</name>
</gene>
<accession>A0AAV1HSI7</accession>
<keyword evidence="4" id="KW-0812">Transmembrane</keyword>
<dbReference type="GO" id="GO:0005794">
    <property type="term" value="C:Golgi apparatus"/>
    <property type="evidence" value="ECO:0007669"/>
    <property type="project" value="UniProtKB-ARBA"/>
</dbReference>
<dbReference type="EMBL" id="CAUYUE010000001">
    <property type="protein sequence ID" value="CAK0733171.1"/>
    <property type="molecule type" value="Genomic_DNA"/>
</dbReference>
<keyword evidence="5" id="KW-1133">Transmembrane helix</keyword>
<dbReference type="InterPro" id="IPR049625">
    <property type="entry name" value="Glyco_transf_61_cat"/>
</dbReference>
<comment type="caution">
    <text evidence="9">The sequence shown here is derived from an EMBL/GenBank/DDBJ whole genome shotgun (WGS) entry which is preliminary data.</text>
</comment>
<reference evidence="9 10" key="1">
    <citation type="submission" date="2023-10" db="EMBL/GenBank/DDBJ databases">
        <authorList>
            <person name="Maclean D."/>
            <person name="Macfadyen A."/>
        </authorList>
    </citation>
    <scope>NUCLEOTIDE SEQUENCE [LARGE SCALE GENOMIC DNA]</scope>
</reference>
<dbReference type="PANTHER" id="PTHR20961">
    <property type="entry name" value="GLYCOSYLTRANSFERASE"/>
    <property type="match status" value="1"/>
</dbReference>
<dbReference type="PANTHER" id="PTHR20961:SF38">
    <property type="entry name" value="PROTEIN O-LINKED-MANNOSE BETA-1,4-N-ACETYLGLUCOSAMINYLTRANSFERASE 2"/>
    <property type="match status" value="1"/>
</dbReference>
<evidence type="ECO:0000313" key="10">
    <source>
        <dbReference type="Proteomes" id="UP001314263"/>
    </source>
</evidence>
<keyword evidence="3" id="KW-0808">Transferase</keyword>
<proteinExistence type="predicted"/>
<dbReference type="GO" id="GO:0016020">
    <property type="term" value="C:membrane"/>
    <property type="evidence" value="ECO:0007669"/>
    <property type="project" value="UniProtKB-SubCell"/>
</dbReference>
<evidence type="ECO:0000259" key="8">
    <source>
        <dbReference type="Pfam" id="PF04577"/>
    </source>
</evidence>
<keyword evidence="6" id="KW-0472">Membrane</keyword>
<feature type="domain" description="Glycosyltransferase 61 catalytic" evidence="8">
    <location>
        <begin position="181"/>
        <end position="280"/>
    </location>
</feature>
<name>A0AAV1HSI7_9CHLO</name>
<comment type="subcellular location">
    <subcellularLocation>
        <location evidence="1">Membrane</location>
        <topology evidence="1">Single-pass membrane protein</topology>
    </subcellularLocation>
</comment>
<evidence type="ECO:0000256" key="6">
    <source>
        <dbReference type="ARBA" id="ARBA00023136"/>
    </source>
</evidence>
<evidence type="ECO:0000256" key="2">
    <source>
        <dbReference type="ARBA" id="ARBA00022676"/>
    </source>
</evidence>
<sequence length="452" mass="52472">MRDGNNVDLYWMPNEVHHDAATFTRSIMVHLIGHPVQVHIVESAKARKTCRGARELTDAPIVFLRRDNPDIFHLFERKLLPLYISLRQYYMQHFRFQVIFTRDWQPEGKPEHLRQNQTLLLEMYERILGGVKPLQLSSIKEGTLCGHTAIIGLESGRLFRFGYDHREDYTSKHPKSRDIFRGFLQWFLAAYGLMKPEALQEEQVPTMLLLERGEDEHRRIRGARHFEGYARSQGWHVRRLDCRVASMEEQLRALLKASLLVTVHGAAMAMAAFLSPRAVAVEMMPFGFTKNFYYGYANWLDMASVSHVVWHEQEIMWHIGTLGTDVAGVSQPCGTKADVHVTEATAADMLQMAHLIWMTPLSQRKQTSYLNRPAVHAALMHCWPVQVLSGIYPDESLQWTVRNLAKYKFLQSCWRMLRWLQVRHVTLGLFICKVPPHIERQFPSIQLHECCS</sequence>
<keyword evidence="7" id="KW-0325">Glycoprotein</keyword>
<evidence type="ECO:0000256" key="7">
    <source>
        <dbReference type="ARBA" id="ARBA00023180"/>
    </source>
</evidence>
<evidence type="ECO:0000256" key="1">
    <source>
        <dbReference type="ARBA" id="ARBA00004167"/>
    </source>
</evidence>
<evidence type="ECO:0000313" key="9">
    <source>
        <dbReference type="EMBL" id="CAK0733171.1"/>
    </source>
</evidence>
<dbReference type="InterPro" id="IPR007657">
    <property type="entry name" value="Glycosyltransferase_61"/>
</dbReference>
<dbReference type="GO" id="GO:0016763">
    <property type="term" value="F:pentosyltransferase activity"/>
    <property type="evidence" value="ECO:0007669"/>
    <property type="project" value="UniProtKB-ARBA"/>
</dbReference>
<dbReference type="Pfam" id="PF04577">
    <property type="entry name" value="Glyco_transf_61"/>
    <property type="match status" value="1"/>
</dbReference>
<keyword evidence="2" id="KW-0328">Glycosyltransferase</keyword>
<organism evidence="9 10">
    <name type="scientific">Coccomyxa viridis</name>
    <dbReference type="NCBI Taxonomy" id="1274662"/>
    <lineage>
        <taxon>Eukaryota</taxon>
        <taxon>Viridiplantae</taxon>
        <taxon>Chlorophyta</taxon>
        <taxon>core chlorophytes</taxon>
        <taxon>Trebouxiophyceae</taxon>
        <taxon>Trebouxiophyceae incertae sedis</taxon>
        <taxon>Coccomyxaceae</taxon>
        <taxon>Coccomyxa</taxon>
    </lineage>
</organism>